<feature type="transmembrane region" description="Helical" evidence="6">
    <location>
        <begin position="137"/>
        <end position="155"/>
    </location>
</feature>
<organism evidence="8 9">
    <name type="scientific">Diplodia intermedia</name>
    <dbReference type="NCBI Taxonomy" id="856260"/>
    <lineage>
        <taxon>Eukaryota</taxon>
        <taxon>Fungi</taxon>
        <taxon>Dikarya</taxon>
        <taxon>Ascomycota</taxon>
        <taxon>Pezizomycotina</taxon>
        <taxon>Dothideomycetes</taxon>
        <taxon>Dothideomycetes incertae sedis</taxon>
        <taxon>Botryosphaeriales</taxon>
        <taxon>Botryosphaeriaceae</taxon>
        <taxon>Diplodia</taxon>
    </lineage>
</organism>
<feature type="transmembrane region" description="Helical" evidence="6">
    <location>
        <begin position="525"/>
        <end position="548"/>
    </location>
</feature>
<evidence type="ECO:0000256" key="3">
    <source>
        <dbReference type="ARBA" id="ARBA00022989"/>
    </source>
</evidence>
<sequence>MGLGVLEDRWLERVPGTVLMDEDAQRRDSVPLDPSLKYDRSGPHPILLVPQPSDDPNDPLNWPLWRRDVILLVLSLLSVIASTLSPLLAANTLTLAFEFDRTFTDMALLTGYHLLGVGLAGFLFVPSARIWGKRHAFLLGNVFVIFSSAWGGAVSGHDYTSLLWARIFQGVGLAPFEALVNAVVGDLYFVHERGKRMALSNLALFGGAFFTPVIVGKMTDTMGWRWTFYFVAIFAGLLLPPLVLFCPETAYRRDERLNLDMGDYQGGRGRNGGTGGGSFEDGRGGTELAEAKAIEEGDGGGANRNSQQKRSQEGSLGEWKGNGCETETQALHTRTAAAATPHSPRPQKDSFAKTLMPFNGRKTDESFWKLALRPFPLFLQPGILWSCLIQGTLIGWTVMIGVVLAAVMLGPPLFFTEVETGYMYTGAFVGALIGFILAGLLSDSVPSHLTRLNGGVYEPEFRLVLVLPQLVLGCAGLYGFGVVAADIPRYGWLWPDVFFALEVAGMVLGAVASALYVVDAHRDVAVEAFTCLLVFKNVFSFALTFKGYDWIVGAGVRPVFVAVASVQVAVCALTLPMYVFGKWNRSFFARYDLLRLLHLR</sequence>
<feature type="transmembrane region" description="Helical" evidence="6">
    <location>
        <begin position="383"/>
        <end position="409"/>
    </location>
</feature>
<feature type="compositionally biased region" description="Basic and acidic residues" evidence="5">
    <location>
        <begin position="280"/>
        <end position="295"/>
    </location>
</feature>
<dbReference type="SUPFAM" id="SSF103473">
    <property type="entry name" value="MFS general substrate transporter"/>
    <property type="match status" value="1"/>
</dbReference>
<feature type="transmembrane region" description="Helical" evidence="6">
    <location>
        <begin position="560"/>
        <end position="580"/>
    </location>
</feature>
<keyword evidence="2 6" id="KW-0812">Transmembrane</keyword>
<comment type="subcellular location">
    <subcellularLocation>
        <location evidence="1">Membrane</location>
        <topology evidence="1">Multi-pass membrane protein</topology>
    </subcellularLocation>
</comment>
<feature type="transmembrane region" description="Helical" evidence="6">
    <location>
        <begin position="497"/>
        <end position="518"/>
    </location>
</feature>
<evidence type="ECO:0000256" key="5">
    <source>
        <dbReference type="SAM" id="MobiDB-lite"/>
    </source>
</evidence>
<feature type="transmembrane region" description="Helical" evidence="6">
    <location>
        <begin position="197"/>
        <end position="215"/>
    </location>
</feature>
<dbReference type="InterPro" id="IPR036259">
    <property type="entry name" value="MFS_trans_sf"/>
</dbReference>
<feature type="compositionally biased region" description="Gly residues" evidence="5">
    <location>
        <begin position="264"/>
        <end position="279"/>
    </location>
</feature>
<evidence type="ECO:0000313" key="8">
    <source>
        <dbReference type="EMBL" id="KAL1636732.1"/>
    </source>
</evidence>
<evidence type="ECO:0000256" key="2">
    <source>
        <dbReference type="ARBA" id="ARBA00022692"/>
    </source>
</evidence>
<gene>
    <name evidence="8" type="ORF">SLS58_009649</name>
</gene>
<feature type="transmembrane region" description="Helical" evidence="6">
    <location>
        <begin position="106"/>
        <end position="125"/>
    </location>
</feature>
<evidence type="ECO:0000256" key="4">
    <source>
        <dbReference type="ARBA" id="ARBA00023136"/>
    </source>
</evidence>
<reference evidence="8 9" key="1">
    <citation type="journal article" date="2023" name="Plant Dis.">
        <title>First Report of Diplodia intermedia Causing Canker and Dieback Diseases on Apple Trees in Canada.</title>
        <authorList>
            <person name="Ellouze W."/>
            <person name="Ilyukhin E."/>
            <person name="Sulman M."/>
            <person name="Ali S."/>
        </authorList>
    </citation>
    <scope>NUCLEOTIDE SEQUENCE [LARGE SCALE GENOMIC DNA]</scope>
    <source>
        <strain evidence="8 9">M45-28</strain>
    </source>
</reference>
<evidence type="ECO:0000256" key="1">
    <source>
        <dbReference type="ARBA" id="ARBA00004141"/>
    </source>
</evidence>
<dbReference type="PANTHER" id="PTHR23502">
    <property type="entry name" value="MAJOR FACILITATOR SUPERFAMILY"/>
    <property type="match status" value="1"/>
</dbReference>
<protein>
    <recommendedName>
        <fullName evidence="7">Major facilitator superfamily (MFS) profile domain-containing protein</fullName>
    </recommendedName>
</protein>
<dbReference type="PROSITE" id="PS50850">
    <property type="entry name" value="MFS"/>
    <property type="match status" value="1"/>
</dbReference>
<accession>A0ABR3TB42</accession>
<feature type="transmembrane region" description="Helical" evidence="6">
    <location>
        <begin position="69"/>
        <end position="94"/>
    </location>
</feature>
<dbReference type="Pfam" id="PF07690">
    <property type="entry name" value="MFS_1"/>
    <property type="match status" value="1"/>
</dbReference>
<keyword evidence="4 6" id="KW-0472">Membrane</keyword>
<feature type="transmembrane region" description="Helical" evidence="6">
    <location>
        <begin position="463"/>
        <end position="485"/>
    </location>
</feature>
<feature type="transmembrane region" description="Helical" evidence="6">
    <location>
        <begin position="167"/>
        <end position="190"/>
    </location>
</feature>
<dbReference type="Gene3D" id="1.20.1250.20">
    <property type="entry name" value="MFS general substrate transporter like domains"/>
    <property type="match status" value="1"/>
</dbReference>
<feature type="transmembrane region" description="Helical" evidence="6">
    <location>
        <begin position="421"/>
        <end position="442"/>
    </location>
</feature>
<dbReference type="EMBL" id="JAKEKT020000097">
    <property type="protein sequence ID" value="KAL1636732.1"/>
    <property type="molecule type" value="Genomic_DNA"/>
</dbReference>
<dbReference type="InterPro" id="IPR020846">
    <property type="entry name" value="MFS_dom"/>
</dbReference>
<dbReference type="PANTHER" id="PTHR23502:SF29">
    <property type="entry name" value="TRANSPORTER, PUTATIVE (AFU_ORTHOLOGUE AFUA_6G06680)-RELATED"/>
    <property type="match status" value="1"/>
</dbReference>
<comment type="caution">
    <text evidence="8">The sequence shown here is derived from an EMBL/GenBank/DDBJ whole genome shotgun (WGS) entry which is preliminary data.</text>
</comment>
<keyword evidence="9" id="KW-1185">Reference proteome</keyword>
<feature type="region of interest" description="Disordered" evidence="5">
    <location>
        <begin position="262"/>
        <end position="355"/>
    </location>
</feature>
<proteinExistence type="predicted"/>
<feature type="domain" description="Major facilitator superfamily (MFS) profile" evidence="7">
    <location>
        <begin position="70"/>
        <end position="600"/>
    </location>
</feature>
<dbReference type="InterPro" id="IPR011701">
    <property type="entry name" value="MFS"/>
</dbReference>
<dbReference type="Proteomes" id="UP001521184">
    <property type="component" value="Unassembled WGS sequence"/>
</dbReference>
<keyword evidence="3 6" id="KW-1133">Transmembrane helix</keyword>
<evidence type="ECO:0000256" key="6">
    <source>
        <dbReference type="SAM" id="Phobius"/>
    </source>
</evidence>
<evidence type="ECO:0000313" key="9">
    <source>
        <dbReference type="Proteomes" id="UP001521184"/>
    </source>
</evidence>
<name>A0ABR3TB42_9PEZI</name>
<feature type="transmembrane region" description="Helical" evidence="6">
    <location>
        <begin position="227"/>
        <end position="246"/>
    </location>
</feature>
<evidence type="ECO:0000259" key="7">
    <source>
        <dbReference type="PROSITE" id="PS50850"/>
    </source>
</evidence>